<reference evidence="2" key="2">
    <citation type="submission" date="2020-09" db="EMBL/GenBank/DDBJ databases">
        <authorList>
            <person name="Sun Q."/>
            <person name="Zhou Y."/>
        </authorList>
    </citation>
    <scope>NUCLEOTIDE SEQUENCE</scope>
    <source>
        <strain evidence="2">CGMCC 1.12919</strain>
    </source>
</reference>
<dbReference type="Proteomes" id="UP000637002">
    <property type="component" value="Unassembled WGS sequence"/>
</dbReference>
<evidence type="ECO:0000313" key="2">
    <source>
        <dbReference type="EMBL" id="GGC81932.1"/>
    </source>
</evidence>
<accession>A0A916XM71</accession>
<proteinExistence type="predicted"/>
<comment type="caution">
    <text evidence="2">The sequence shown here is derived from an EMBL/GenBank/DDBJ whole genome shotgun (WGS) entry which is preliminary data.</text>
</comment>
<keyword evidence="1" id="KW-1133">Transmembrane helix</keyword>
<feature type="transmembrane region" description="Helical" evidence="1">
    <location>
        <begin position="27"/>
        <end position="49"/>
    </location>
</feature>
<keyword evidence="1" id="KW-0812">Transmembrane</keyword>
<gene>
    <name evidence="2" type="ORF">GCM10010994_44840</name>
</gene>
<evidence type="ECO:0000256" key="1">
    <source>
        <dbReference type="SAM" id="Phobius"/>
    </source>
</evidence>
<keyword evidence="1" id="KW-0472">Membrane</keyword>
<reference evidence="2" key="1">
    <citation type="journal article" date="2014" name="Int. J. Syst. Evol. Microbiol.">
        <title>Complete genome sequence of Corynebacterium casei LMG S-19264T (=DSM 44701T), isolated from a smear-ripened cheese.</title>
        <authorList>
            <consortium name="US DOE Joint Genome Institute (JGI-PGF)"/>
            <person name="Walter F."/>
            <person name="Albersmeier A."/>
            <person name="Kalinowski J."/>
            <person name="Ruckert C."/>
        </authorList>
    </citation>
    <scope>NUCLEOTIDE SEQUENCE</scope>
    <source>
        <strain evidence="2">CGMCC 1.12919</strain>
    </source>
</reference>
<organism evidence="2 3">
    <name type="scientific">Chelatococcus reniformis</name>
    <dbReference type="NCBI Taxonomy" id="1494448"/>
    <lineage>
        <taxon>Bacteria</taxon>
        <taxon>Pseudomonadati</taxon>
        <taxon>Pseudomonadota</taxon>
        <taxon>Alphaproteobacteria</taxon>
        <taxon>Hyphomicrobiales</taxon>
        <taxon>Chelatococcaceae</taxon>
        <taxon>Chelatococcus</taxon>
    </lineage>
</organism>
<evidence type="ECO:0000313" key="3">
    <source>
        <dbReference type="Proteomes" id="UP000637002"/>
    </source>
</evidence>
<protein>
    <submittedName>
        <fullName evidence="2">Uncharacterized protein</fullName>
    </submittedName>
</protein>
<keyword evidence="3" id="KW-1185">Reference proteome</keyword>
<dbReference type="RefSeq" id="WP_210324560.1">
    <property type="nucleotide sequence ID" value="NZ_BMGG01000008.1"/>
</dbReference>
<dbReference type="EMBL" id="BMGG01000008">
    <property type="protein sequence ID" value="GGC81932.1"/>
    <property type="molecule type" value="Genomic_DNA"/>
</dbReference>
<name>A0A916XM71_9HYPH</name>
<sequence>MRASRTSRGPRPVADLSRRAYPTRLRASEVILGSAALLVLLTLGLRLLAGSAG</sequence>
<dbReference type="AlphaFoldDB" id="A0A916XM71"/>